<evidence type="ECO:0000313" key="4">
    <source>
        <dbReference type="Proteomes" id="UP001296943"/>
    </source>
</evidence>
<proteinExistence type="predicted"/>
<dbReference type="PROSITE" id="PS00101">
    <property type="entry name" value="HEXAPEP_TRANSFERASES"/>
    <property type="match status" value="1"/>
</dbReference>
<dbReference type="PANTHER" id="PTHR43300:SF11">
    <property type="entry name" value="ACETYLTRANSFERASE RV3034C-RELATED"/>
    <property type="match status" value="1"/>
</dbReference>
<dbReference type="NCBIfam" id="TIGR03308">
    <property type="entry name" value="phn_thr-fam"/>
    <property type="match status" value="1"/>
</dbReference>
<evidence type="ECO:0000313" key="3">
    <source>
        <dbReference type="EMBL" id="MBM7573309.1"/>
    </source>
</evidence>
<dbReference type="RefSeq" id="WP_204501961.1">
    <property type="nucleotide sequence ID" value="NZ_JAFBDR010000030.1"/>
</dbReference>
<accession>A0ABS2N583</accession>
<reference evidence="3 4" key="1">
    <citation type="submission" date="2021-01" db="EMBL/GenBank/DDBJ databases">
        <title>Genomic Encyclopedia of Type Strains, Phase IV (KMG-IV): sequencing the most valuable type-strain genomes for metagenomic binning, comparative biology and taxonomic classification.</title>
        <authorList>
            <person name="Goeker M."/>
        </authorList>
    </citation>
    <scope>NUCLEOTIDE SEQUENCE [LARGE SCALE GENOMIC DNA]</scope>
    <source>
        <strain evidence="3 4">DSM 23711</strain>
    </source>
</reference>
<keyword evidence="2" id="KW-0677">Repeat</keyword>
<dbReference type="InterPro" id="IPR050179">
    <property type="entry name" value="Trans_hexapeptide_repeat"/>
</dbReference>
<protein>
    <submittedName>
        <fullName evidence="3">Phosphonate metabolism protein (Transferase hexapeptide repeat family)</fullName>
    </submittedName>
</protein>
<dbReference type="SUPFAM" id="SSF51161">
    <property type="entry name" value="Trimeric LpxA-like enzymes"/>
    <property type="match status" value="1"/>
</dbReference>
<dbReference type="PANTHER" id="PTHR43300">
    <property type="entry name" value="ACETYLTRANSFERASE"/>
    <property type="match status" value="1"/>
</dbReference>
<dbReference type="InterPro" id="IPR001451">
    <property type="entry name" value="Hexapep"/>
</dbReference>
<evidence type="ECO:0000256" key="2">
    <source>
        <dbReference type="ARBA" id="ARBA00022737"/>
    </source>
</evidence>
<sequence>MMEDKKLSEEPTIHETAIVKDCCLGEWTDIGSNSFIYQTNFGAYSYTAGDAQIIYADIGKFCSIASHVRINPGNHPMWRVTQHHATYRRRWYGFAETDDTEFFDWRKEHQVTIGHDVWIGHGAVVMPGVSVGTGAVIGAGAVVTKDVAPYTIAVGVPAKPIRMRFSQHIVEKLLQIAWWNWDRSTLEARFADLTDIETFVKKYEDS</sequence>
<keyword evidence="1" id="KW-0808">Transferase</keyword>
<dbReference type="InterPro" id="IPR018357">
    <property type="entry name" value="Hexapep_transf_CS"/>
</dbReference>
<gene>
    <name evidence="3" type="ORF">JOC48_003871</name>
</gene>
<dbReference type="EMBL" id="JAFBDR010000030">
    <property type="protein sequence ID" value="MBM7573309.1"/>
    <property type="molecule type" value="Genomic_DNA"/>
</dbReference>
<dbReference type="InterPro" id="IPR017694">
    <property type="entry name" value="Phosphonate_tfrase_rpt"/>
</dbReference>
<dbReference type="InterPro" id="IPR011004">
    <property type="entry name" value="Trimer_LpxA-like_sf"/>
</dbReference>
<dbReference type="Pfam" id="PF00132">
    <property type="entry name" value="Hexapep"/>
    <property type="match status" value="1"/>
</dbReference>
<comment type="caution">
    <text evidence="3">The sequence shown here is derived from an EMBL/GenBank/DDBJ whole genome shotgun (WGS) entry which is preliminary data.</text>
</comment>
<name>A0ABS2N583_9BACI</name>
<evidence type="ECO:0000256" key="1">
    <source>
        <dbReference type="ARBA" id="ARBA00022679"/>
    </source>
</evidence>
<dbReference type="Gene3D" id="2.160.10.10">
    <property type="entry name" value="Hexapeptide repeat proteins"/>
    <property type="match status" value="1"/>
</dbReference>
<dbReference type="Proteomes" id="UP001296943">
    <property type="component" value="Unassembled WGS sequence"/>
</dbReference>
<dbReference type="CDD" id="cd03349">
    <property type="entry name" value="LbH_XAT"/>
    <property type="match status" value="1"/>
</dbReference>
<keyword evidence="4" id="KW-1185">Reference proteome</keyword>
<organism evidence="3 4">
    <name type="scientific">Aquibacillus albus</name>
    <dbReference type="NCBI Taxonomy" id="1168171"/>
    <lineage>
        <taxon>Bacteria</taxon>
        <taxon>Bacillati</taxon>
        <taxon>Bacillota</taxon>
        <taxon>Bacilli</taxon>
        <taxon>Bacillales</taxon>
        <taxon>Bacillaceae</taxon>
        <taxon>Aquibacillus</taxon>
    </lineage>
</organism>